<dbReference type="EMBL" id="GL379828">
    <property type="protein sequence ID" value="EGT50376.1"/>
    <property type="molecule type" value="Genomic_DNA"/>
</dbReference>
<evidence type="ECO:0000313" key="2">
    <source>
        <dbReference type="EMBL" id="EGT50376.1"/>
    </source>
</evidence>
<protein>
    <recommendedName>
        <fullName evidence="4">SPK domain-containing protein</fullName>
    </recommendedName>
</protein>
<accession>G0N211</accession>
<name>G0N211_CAEBE</name>
<organism evidence="3">
    <name type="scientific">Caenorhabditis brenneri</name>
    <name type="common">Nematode worm</name>
    <dbReference type="NCBI Taxonomy" id="135651"/>
    <lineage>
        <taxon>Eukaryota</taxon>
        <taxon>Metazoa</taxon>
        <taxon>Ecdysozoa</taxon>
        <taxon>Nematoda</taxon>
        <taxon>Chromadorea</taxon>
        <taxon>Rhabditida</taxon>
        <taxon>Rhabditina</taxon>
        <taxon>Rhabditomorpha</taxon>
        <taxon>Rhabditoidea</taxon>
        <taxon>Rhabditidae</taxon>
        <taxon>Peloderinae</taxon>
        <taxon>Caenorhabditis</taxon>
    </lineage>
</organism>
<feature type="compositionally biased region" description="Polar residues" evidence="1">
    <location>
        <begin position="494"/>
        <end position="505"/>
    </location>
</feature>
<keyword evidence="3" id="KW-1185">Reference proteome</keyword>
<sequence length="842" mass="96018">MLVSDRMSSTSTWRLSPSAKINLDPNVIINYSALRQQDVIPPEERPVPDPSALDSYFEFLINLAHDTIRPMSIGEIATKLHLSGNRYFPNMTEILDKIPLYNLEIADGEDLRNDVRVKLLYLTQTPLDLPTRQKIRRISKPPMGLILDDDYTIVKFVPGSQKFGPPLHRENETKGHSDLNPIPWSYAEVEDLLEFVRDKTCEDLMFSELKIRCSQYKFSSNSRHNVDQLNAKAFQYIANGLGPMFGFSFREQVTMFFFLKISPNRTFWMELYKQCKFQADENGLLTYCALRKYVLGTEDKSRALSIPGEQIFTFLNIVATTRFLPLTMEELADEFLIMFPNYNQREEVIKEFQNLTYKDVTKKINDGVLQIRVFFVTQIPVSKAHLTSLRHYGKIIFRRMRVAYFETPLKDLVLKKLKMVKIPGGKPKVRATKAEKRQRSPSPGVVFKKSPRRPVSAAEENESDLLSLLKSNNTTTAMSSTPRKDCQTAEDFSESSAFTQSKMDANNLESSTIDLVDEEAVNSTNQVCTTSARVEEAYESDSDKTEKIDDEDENDDEHIDVETISSSGESDVEEVFVNDNDYDGDTGNVQFMSNSNISNEKEVPVNDTNLDGHTGNVQVQVPMFKYTPRETRALPGTSEPNLDMSNRDSNGSHREEVTVTDTNFDDHTGNVQVQIPVQGPTTSRWKVGDGFRARPSTNEQNVDNRPTTNKRMILTALQIMLNKPGIDRAYKLNDRIDAELRQRPIKFEDEISTSLLLDITRTFYRLITRNMSGYGTLDTLISLHTVFRAFEDLLKTFQSPLFDVSIVDAQALRRLSAIHAFKIKPNDLSDALWGMVREILVK</sequence>
<feature type="region of interest" description="Disordered" evidence="1">
    <location>
        <begin position="632"/>
        <end position="654"/>
    </location>
</feature>
<dbReference type="InParanoid" id="G0N211"/>
<feature type="compositionally biased region" description="Polar residues" evidence="1">
    <location>
        <begin position="695"/>
        <end position="705"/>
    </location>
</feature>
<feature type="region of interest" description="Disordered" evidence="1">
    <location>
        <begin position="680"/>
        <end position="705"/>
    </location>
</feature>
<feature type="compositionally biased region" description="Acidic residues" evidence="1">
    <location>
        <begin position="548"/>
        <end position="557"/>
    </location>
</feature>
<feature type="compositionally biased region" description="Low complexity" evidence="1">
    <location>
        <begin position="464"/>
        <end position="477"/>
    </location>
</feature>
<feature type="compositionally biased region" description="Basic and acidic residues" evidence="1">
    <location>
        <begin position="533"/>
        <end position="547"/>
    </location>
</feature>
<feature type="compositionally biased region" description="Polar residues" evidence="1">
    <location>
        <begin position="638"/>
        <end position="649"/>
    </location>
</feature>
<evidence type="ECO:0000256" key="1">
    <source>
        <dbReference type="SAM" id="MobiDB-lite"/>
    </source>
</evidence>
<evidence type="ECO:0008006" key="4">
    <source>
        <dbReference type="Google" id="ProtNLM"/>
    </source>
</evidence>
<evidence type="ECO:0000313" key="3">
    <source>
        <dbReference type="Proteomes" id="UP000008068"/>
    </source>
</evidence>
<reference evidence="3" key="1">
    <citation type="submission" date="2011-07" db="EMBL/GenBank/DDBJ databases">
        <authorList>
            <consortium name="Caenorhabditis brenneri Sequencing and Analysis Consortium"/>
            <person name="Wilson R.K."/>
        </authorList>
    </citation>
    <scope>NUCLEOTIDE SEQUENCE [LARGE SCALE GENOMIC DNA]</scope>
    <source>
        <strain evidence="3">PB2801</strain>
    </source>
</reference>
<dbReference type="HOGENOM" id="CLU_338099_0_0_1"/>
<feature type="region of interest" description="Disordered" evidence="1">
    <location>
        <begin position="532"/>
        <end position="557"/>
    </location>
</feature>
<gene>
    <name evidence="2" type="ORF">CAEBREN_06316</name>
</gene>
<feature type="region of interest" description="Disordered" evidence="1">
    <location>
        <begin position="427"/>
        <end position="505"/>
    </location>
</feature>
<dbReference type="AlphaFoldDB" id="G0N211"/>
<dbReference type="Proteomes" id="UP000008068">
    <property type="component" value="Unassembled WGS sequence"/>
</dbReference>
<proteinExistence type="predicted"/>